<feature type="compositionally biased region" description="Basic and acidic residues" evidence="1">
    <location>
        <begin position="14"/>
        <end position="26"/>
    </location>
</feature>
<reference evidence="2 3" key="1">
    <citation type="submission" date="2016-12" db="EMBL/GenBank/DDBJ databases">
        <authorList>
            <person name="Song W.-J."/>
            <person name="Kurnit D.M."/>
        </authorList>
    </citation>
    <scope>NUCLEOTIDE SEQUENCE [LARGE SCALE GENOMIC DNA]</scope>
    <source>
        <strain evidence="2 3">STM7296</strain>
    </source>
</reference>
<evidence type="ECO:0000313" key="3">
    <source>
        <dbReference type="Proteomes" id="UP000187012"/>
    </source>
</evidence>
<feature type="region of interest" description="Disordered" evidence="1">
    <location>
        <begin position="14"/>
        <end position="41"/>
    </location>
</feature>
<evidence type="ECO:0000313" key="2">
    <source>
        <dbReference type="EMBL" id="SIT43827.1"/>
    </source>
</evidence>
<keyword evidence="3" id="KW-1185">Reference proteome</keyword>
<dbReference type="Proteomes" id="UP000187012">
    <property type="component" value="Unassembled WGS sequence"/>
</dbReference>
<organism evidence="2 3">
    <name type="scientific">Paraburkholderia ribeironis</name>
    <dbReference type="NCBI Taxonomy" id="1247936"/>
    <lineage>
        <taxon>Bacteria</taxon>
        <taxon>Pseudomonadati</taxon>
        <taxon>Pseudomonadota</taxon>
        <taxon>Betaproteobacteria</taxon>
        <taxon>Burkholderiales</taxon>
        <taxon>Burkholderiaceae</taxon>
        <taxon>Paraburkholderia</taxon>
    </lineage>
</organism>
<dbReference type="EMBL" id="CYGX02000045">
    <property type="protein sequence ID" value="SIT43827.1"/>
    <property type="molecule type" value="Genomic_DNA"/>
</dbReference>
<evidence type="ECO:0000256" key="1">
    <source>
        <dbReference type="SAM" id="MobiDB-lite"/>
    </source>
</evidence>
<proteinExistence type="predicted"/>
<gene>
    <name evidence="2" type="ORF">BN2475_450084</name>
</gene>
<protein>
    <submittedName>
        <fullName evidence="2">Uncharacterized protein</fullName>
    </submittedName>
</protein>
<name>A0A1N7S8W9_9BURK</name>
<sequence length="115" mass="12123">MHNSVNSLIRDDFPVHRSESFADPGRHGTTPPRPVNGVAGPPRQLDIGAAIAFSLAKVDNSKIRPRGTGATTCAASVSSRSICRHDACLAATMGARCTLALTAPVTYFELTNSFV</sequence>
<accession>A0A1N7S8W9</accession>
<dbReference type="AlphaFoldDB" id="A0A1N7S8W9"/>